<dbReference type="Proteomes" id="UP000799755">
    <property type="component" value="Unassembled WGS sequence"/>
</dbReference>
<name>A0ACB6Q9G3_9PLEO</name>
<protein>
    <submittedName>
        <fullName evidence="1">Uncharacterized protein</fullName>
    </submittedName>
</protein>
<sequence>MEVLMLENQADSPRQSSNSFNKQSALVNSGLTFRSSDAFNFNFNISSFVIPRRNQTLEKRSTRDVVRQLLTPPSHAFVHGVLSINWVVGTVGKEQFRPRESDERLVLKRSSELRLQGASLGLPGAYHGWLCGDDPDYTSTEESMILTPEFFKTEFARD</sequence>
<organism evidence="1 2">
    <name type="scientific">Lindgomyces ingoldianus</name>
    <dbReference type="NCBI Taxonomy" id="673940"/>
    <lineage>
        <taxon>Eukaryota</taxon>
        <taxon>Fungi</taxon>
        <taxon>Dikarya</taxon>
        <taxon>Ascomycota</taxon>
        <taxon>Pezizomycotina</taxon>
        <taxon>Dothideomycetes</taxon>
        <taxon>Pleosporomycetidae</taxon>
        <taxon>Pleosporales</taxon>
        <taxon>Lindgomycetaceae</taxon>
        <taxon>Lindgomyces</taxon>
    </lineage>
</organism>
<gene>
    <name evidence="1" type="ORF">BDR25DRAFT_319893</name>
</gene>
<reference evidence="1" key="1">
    <citation type="journal article" date="2020" name="Stud. Mycol.">
        <title>101 Dothideomycetes genomes: a test case for predicting lifestyles and emergence of pathogens.</title>
        <authorList>
            <person name="Haridas S."/>
            <person name="Albert R."/>
            <person name="Binder M."/>
            <person name="Bloem J."/>
            <person name="Labutti K."/>
            <person name="Salamov A."/>
            <person name="Andreopoulos B."/>
            <person name="Baker S."/>
            <person name="Barry K."/>
            <person name="Bills G."/>
            <person name="Bluhm B."/>
            <person name="Cannon C."/>
            <person name="Castanera R."/>
            <person name="Culley D."/>
            <person name="Daum C."/>
            <person name="Ezra D."/>
            <person name="Gonzalez J."/>
            <person name="Henrissat B."/>
            <person name="Kuo A."/>
            <person name="Liang C."/>
            <person name="Lipzen A."/>
            <person name="Lutzoni F."/>
            <person name="Magnuson J."/>
            <person name="Mondo S."/>
            <person name="Nolan M."/>
            <person name="Ohm R."/>
            <person name="Pangilinan J."/>
            <person name="Park H.-J."/>
            <person name="Ramirez L."/>
            <person name="Alfaro M."/>
            <person name="Sun H."/>
            <person name="Tritt A."/>
            <person name="Yoshinaga Y."/>
            <person name="Zwiers L.-H."/>
            <person name="Turgeon B."/>
            <person name="Goodwin S."/>
            <person name="Spatafora J."/>
            <person name="Crous P."/>
            <person name="Grigoriev I."/>
        </authorList>
    </citation>
    <scope>NUCLEOTIDE SEQUENCE</scope>
    <source>
        <strain evidence="1">ATCC 200398</strain>
    </source>
</reference>
<accession>A0ACB6Q9G3</accession>
<evidence type="ECO:0000313" key="2">
    <source>
        <dbReference type="Proteomes" id="UP000799755"/>
    </source>
</evidence>
<comment type="caution">
    <text evidence="1">The sequence shown here is derived from an EMBL/GenBank/DDBJ whole genome shotgun (WGS) entry which is preliminary data.</text>
</comment>
<proteinExistence type="predicted"/>
<keyword evidence="2" id="KW-1185">Reference proteome</keyword>
<dbReference type="EMBL" id="MU003549">
    <property type="protein sequence ID" value="KAF2463515.1"/>
    <property type="molecule type" value="Genomic_DNA"/>
</dbReference>
<evidence type="ECO:0000313" key="1">
    <source>
        <dbReference type="EMBL" id="KAF2463515.1"/>
    </source>
</evidence>